<feature type="compositionally biased region" description="Basic residues" evidence="1">
    <location>
        <begin position="104"/>
        <end position="117"/>
    </location>
</feature>
<dbReference type="Proteomes" id="UP001157167">
    <property type="component" value="Unassembled WGS sequence"/>
</dbReference>
<reference evidence="3" key="1">
    <citation type="journal article" date="2019" name="Int. J. Syst. Evol. Microbiol.">
        <title>The Global Catalogue of Microorganisms (GCM) 10K type strain sequencing project: providing services to taxonomists for standard genome sequencing and annotation.</title>
        <authorList>
            <consortium name="The Broad Institute Genomics Platform"/>
            <consortium name="The Broad Institute Genome Sequencing Center for Infectious Disease"/>
            <person name="Wu L."/>
            <person name="Ma J."/>
        </authorList>
    </citation>
    <scope>NUCLEOTIDE SEQUENCE [LARGE SCALE GENOMIC DNA]</scope>
    <source>
        <strain evidence="3">NBRC 102407</strain>
    </source>
</reference>
<comment type="caution">
    <text evidence="2">The sequence shown here is derived from an EMBL/GenBank/DDBJ whole genome shotgun (WGS) entry which is preliminary data.</text>
</comment>
<dbReference type="EMBL" id="BSPX01000013">
    <property type="protein sequence ID" value="GLT21780.1"/>
    <property type="molecule type" value="Genomic_DNA"/>
</dbReference>
<keyword evidence="3" id="KW-1185">Reference proteome</keyword>
<name>A0ABQ6FAG2_9RHOO</name>
<sequence length="123" mass="13097">MTTGAIPRISPQQLKNDIELIRALSGIDGYTPHNPAYSLESATVALEQLDKSETAVILAENTLAAARSALLTDRNAVHKIAMGVKDEAVVLFGPDSDQIAALGMKKKSERSRPKRSAKAADKG</sequence>
<evidence type="ECO:0000313" key="3">
    <source>
        <dbReference type="Proteomes" id="UP001157167"/>
    </source>
</evidence>
<dbReference type="RefSeq" id="WP_284187173.1">
    <property type="nucleotide sequence ID" value="NZ_BSPX01000013.1"/>
</dbReference>
<gene>
    <name evidence="2" type="ORF">GCM10007933_12340</name>
</gene>
<evidence type="ECO:0000256" key="1">
    <source>
        <dbReference type="SAM" id="MobiDB-lite"/>
    </source>
</evidence>
<organism evidence="2 3">
    <name type="scientific">Zoogloea oryzae</name>
    <dbReference type="NCBI Taxonomy" id="310767"/>
    <lineage>
        <taxon>Bacteria</taxon>
        <taxon>Pseudomonadati</taxon>
        <taxon>Pseudomonadota</taxon>
        <taxon>Betaproteobacteria</taxon>
        <taxon>Rhodocyclales</taxon>
        <taxon>Zoogloeaceae</taxon>
        <taxon>Zoogloea</taxon>
    </lineage>
</organism>
<protein>
    <submittedName>
        <fullName evidence="2">Uncharacterized protein</fullName>
    </submittedName>
</protein>
<accession>A0ABQ6FAG2</accession>
<proteinExistence type="predicted"/>
<evidence type="ECO:0000313" key="2">
    <source>
        <dbReference type="EMBL" id="GLT21780.1"/>
    </source>
</evidence>
<feature type="region of interest" description="Disordered" evidence="1">
    <location>
        <begin position="103"/>
        <end position="123"/>
    </location>
</feature>